<evidence type="ECO:0000256" key="2">
    <source>
        <dbReference type="ARBA" id="ARBA00022603"/>
    </source>
</evidence>
<keyword evidence="2 7" id="KW-0489">Methyltransferase</keyword>
<dbReference type="GO" id="GO:0102559">
    <property type="term" value="F:peptide chain release factor N(5)-glutamine methyltransferase activity"/>
    <property type="evidence" value="ECO:0007669"/>
    <property type="project" value="UniProtKB-EC"/>
</dbReference>
<comment type="caution">
    <text evidence="7">The sequence shown here is derived from an EMBL/GenBank/DDBJ whole genome shotgun (WGS) entry which is preliminary data.</text>
</comment>
<protein>
    <recommendedName>
        <fullName evidence="1">peptide chain release factor N(5)-glutamine methyltransferase</fullName>
        <ecNumber evidence="1">2.1.1.297</ecNumber>
    </recommendedName>
</protein>
<dbReference type="InterPro" id="IPR007848">
    <property type="entry name" value="Small_mtfrase_dom"/>
</dbReference>
<feature type="domain" description="Methyltransferase small" evidence="6">
    <location>
        <begin position="56"/>
        <end position="136"/>
    </location>
</feature>
<evidence type="ECO:0000256" key="1">
    <source>
        <dbReference type="ARBA" id="ARBA00012771"/>
    </source>
</evidence>
<evidence type="ECO:0000313" key="7">
    <source>
        <dbReference type="EMBL" id="MBD3327664.1"/>
    </source>
</evidence>
<dbReference type="CDD" id="cd02440">
    <property type="entry name" value="AdoMet_MTases"/>
    <property type="match status" value="1"/>
</dbReference>
<dbReference type="EMBL" id="WJJP01000773">
    <property type="protein sequence ID" value="MBD3327664.1"/>
    <property type="molecule type" value="Genomic_DNA"/>
</dbReference>
<gene>
    <name evidence="7" type="primary">prmC</name>
    <name evidence="7" type="ORF">GF339_23980</name>
</gene>
<organism evidence="7 8">
    <name type="scientific">candidate division KSB3 bacterium</name>
    <dbReference type="NCBI Taxonomy" id="2044937"/>
    <lineage>
        <taxon>Bacteria</taxon>
        <taxon>candidate division KSB3</taxon>
    </lineage>
</organism>
<feature type="non-terminal residue" evidence="7">
    <location>
        <position position="1"/>
    </location>
</feature>
<dbReference type="InterPro" id="IPR002052">
    <property type="entry name" value="DNA_methylase_N6_adenine_CS"/>
</dbReference>
<dbReference type="GO" id="GO:0032259">
    <property type="term" value="P:methylation"/>
    <property type="evidence" value="ECO:0007669"/>
    <property type="project" value="UniProtKB-KW"/>
</dbReference>
<name>A0A9D5K0I8_9BACT</name>
<keyword evidence="4" id="KW-0949">S-adenosyl-L-methionine</keyword>
<dbReference type="InterPro" id="IPR029063">
    <property type="entry name" value="SAM-dependent_MTases_sf"/>
</dbReference>
<dbReference type="SUPFAM" id="SSF53335">
    <property type="entry name" value="S-adenosyl-L-methionine-dependent methyltransferases"/>
    <property type="match status" value="1"/>
</dbReference>
<evidence type="ECO:0000256" key="4">
    <source>
        <dbReference type="ARBA" id="ARBA00022691"/>
    </source>
</evidence>
<dbReference type="NCBIfam" id="TIGR00536">
    <property type="entry name" value="hemK_fam"/>
    <property type="match status" value="1"/>
</dbReference>
<accession>A0A9D5K0I8</accession>
<evidence type="ECO:0000256" key="3">
    <source>
        <dbReference type="ARBA" id="ARBA00022679"/>
    </source>
</evidence>
<dbReference type="InterPro" id="IPR004556">
    <property type="entry name" value="HemK-like"/>
</dbReference>
<evidence type="ECO:0000313" key="8">
    <source>
        <dbReference type="Proteomes" id="UP000649604"/>
    </source>
</evidence>
<dbReference type="InterPro" id="IPR050320">
    <property type="entry name" value="N5-glutamine_MTase"/>
</dbReference>
<dbReference type="PANTHER" id="PTHR18895">
    <property type="entry name" value="HEMK METHYLTRANSFERASE"/>
    <property type="match status" value="1"/>
</dbReference>
<keyword evidence="3 7" id="KW-0808">Transferase</keyword>
<dbReference type="Gene3D" id="1.10.8.10">
    <property type="entry name" value="DNA helicase RuvA subunit, C-terminal domain"/>
    <property type="match status" value="1"/>
</dbReference>
<dbReference type="InterPro" id="IPR019874">
    <property type="entry name" value="RF_methyltr_PrmC"/>
</dbReference>
<evidence type="ECO:0000259" key="6">
    <source>
        <dbReference type="Pfam" id="PF05175"/>
    </source>
</evidence>
<dbReference type="NCBIfam" id="TIGR03534">
    <property type="entry name" value="RF_mod_PrmC"/>
    <property type="match status" value="1"/>
</dbReference>
<comment type="catalytic activity">
    <reaction evidence="5">
        <text>L-glutaminyl-[peptide chain release factor] + S-adenosyl-L-methionine = N(5)-methyl-L-glutaminyl-[peptide chain release factor] + S-adenosyl-L-homocysteine + H(+)</text>
        <dbReference type="Rhea" id="RHEA:42896"/>
        <dbReference type="Rhea" id="RHEA-COMP:10271"/>
        <dbReference type="Rhea" id="RHEA-COMP:10272"/>
        <dbReference type="ChEBI" id="CHEBI:15378"/>
        <dbReference type="ChEBI" id="CHEBI:30011"/>
        <dbReference type="ChEBI" id="CHEBI:57856"/>
        <dbReference type="ChEBI" id="CHEBI:59789"/>
        <dbReference type="ChEBI" id="CHEBI:61891"/>
        <dbReference type="EC" id="2.1.1.297"/>
    </reaction>
</comment>
<dbReference type="Pfam" id="PF05175">
    <property type="entry name" value="MTS"/>
    <property type="match status" value="1"/>
</dbReference>
<dbReference type="EC" id="2.1.1.297" evidence="1"/>
<dbReference type="FunFam" id="3.40.50.150:FF:000053">
    <property type="entry name" value="Release factor glutamine methyltransferase"/>
    <property type="match status" value="1"/>
</dbReference>
<dbReference type="PANTHER" id="PTHR18895:SF74">
    <property type="entry name" value="MTRF1L RELEASE FACTOR GLUTAMINE METHYLTRANSFERASE"/>
    <property type="match status" value="1"/>
</dbReference>
<dbReference type="GO" id="GO:0003676">
    <property type="term" value="F:nucleic acid binding"/>
    <property type="evidence" value="ECO:0007669"/>
    <property type="project" value="InterPro"/>
</dbReference>
<sequence>IQQRAQGTPTQYLTGVQEFWSLEFQVGPEVLIPRPETEHLVEAAIARSAHFSPPVIADIGTGSGSIAISLQRELPRAAISASDICAHALDVAKRNASRLLPNGSQISFYQGDLFAPLHGLTFDLIVSNPPYVSAADYAALPREIREHEPKSALYAGEDGLDLFRRLITAAPAFLTPQGYLLVEIGYGQTQAVVTLLQEHGLRVHDIIQDYAGIDRVVVASKTTR</sequence>
<evidence type="ECO:0000256" key="5">
    <source>
        <dbReference type="ARBA" id="ARBA00048391"/>
    </source>
</evidence>
<proteinExistence type="predicted"/>
<reference evidence="7" key="1">
    <citation type="submission" date="2019-11" db="EMBL/GenBank/DDBJ databases">
        <title>Microbial mats filling the niche in hypersaline microbial mats.</title>
        <authorList>
            <person name="Wong H.L."/>
            <person name="Macleod F.I."/>
            <person name="White R.A. III"/>
            <person name="Burns B.P."/>
        </authorList>
    </citation>
    <scope>NUCLEOTIDE SEQUENCE</scope>
    <source>
        <strain evidence="7">Rbin_158</strain>
    </source>
</reference>
<dbReference type="Gene3D" id="3.40.50.150">
    <property type="entry name" value="Vaccinia Virus protein VP39"/>
    <property type="match status" value="1"/>
</dbReference>
<dbReference type="AlphaFoldDB" id="A0A9D5K0I8"/>
<dbReference type="Proteomes" id="UP000649604">
    <property type="component" value="Unassembled WGS sequence"/>
</dbReference>
<dbReference type="PROSITE" id="PS00092">
    <property type="entry name" value="N6_MTASE"/>
    <property type="match status" value="1"/>
</dbReference>